<dbReference type="PANTHER" id="PTHR43775:SF29">
    <property type="entry name" value="ASPERFURANONE POLYKETIDE SYNTHASE AFOG-RELATED"/>
    <property type="match status" value="1"/>
</dbReference>
<keyword evidence="2" id="KW-0597">Phosphoprotein</keyword>
<evidence type="ECO:0000313" key="4">
    <source>
        <dbReference type="EMBL" id="PWY83393.1"/>
    </source>
</evidence>
<reference evidence="4 5" key="1">
    <citation type="submission" date="2016-12" db="EMBL/GenBank/DDBJ databases">
        <title>The genomes of Aspergillus section Nigri reveals drivers in fungal speciation.</title>
        <authorList>
            <consortium name="DOE Joint Genome Institute"/>
            <person name="Vesth T.C."/>
            <person name="Nybo J."/>
            <person name="Theobald S."/>
            <person name="Brandl J."/>
            <person name="Frisvad J.C."/>
            <person name="Nielsen K.F."/>
            <person name="Lyhne E.K."/>
            <person name="Kogle M.E."/>
            <person name="Kuo A."/>
            <person name="Riley R."/>
            <person name="Clum A."/>
            <person name="Nolan M."/>
            <person name="Lipzen A."/>
            <person name="Salamov A."/>
            <person name="Henrissat B."/>
            <person name="Wiebenga A."/>
            <person name="De Vries R.P."/>
            <person name="Grigoriev I.V."/>
            <person name="Mortensen U.H."/>
            <person name="Andersen M.R."/>
            <person name="Baker S.E."/>
        </authorList>
    </citation>
    <scope>NUCLEOTIDE SEQUENCE [LARGE SCALE GENOMIC DNA]</scope>
    <source>
        <strain evidence="4 5">CBS 117.55</strain>
    </source>
</reference>
<keyword evidence="5" id="KW-1185">Reference proteome</keyword>
<dbReference type="InterPro" id="IPR013149">
    <property type="entry name" value="ADH-like_C"/>
</dbReference>
<dbReference type="SUPFAM" id="SSF47336">
    <property type="entry name" value="ACP-like"/>
    <property type="match status" value="1"/>
</dbReference>
<evidence type="ECO:0000259" key="3">
    <source>
        <dbReference type="PROSITE" id="PS50075"/>
    </source>
</evidence>
<dbReference type="InterPro" id="IPR013968">
    <property type="entry name" value="PKS_KR"/>
</dbReference>
<dbReference type="Proteomes" id="UP000247233">
    <property type="component" value="Unassembled WGS sequence"/>
</dbReference>
<dbReference type="GeneID" id="37062490"/>
<dbReference type="Gene3D" id="1.10.1200.10">
    <property type="entry name" value="ACP-like"/>
    <property type="match status" value="1"/>
</dbReference>
<dbReference type="InterPro" id="IPR009081">
    <property type="entry name" value="PP-bd_ACP"/>
</dbReference>
<proteinExistence type="predicted"/>
<dbReference type="SMART" id="SM00823">
    <property type="entry name" value="PKS_PP"/>
    <property type="match status" value="1"/>
</dbReference>
<dbReference type="GO" id="GO:0006633">
    <property type="term" value="P:fatty acid biosynthetic process"/>
    <property type="evidence" value="ECO:0007669"/>
    <property type="project" value="TreeGrafter"/>
</dbReference>
<dbReference type="SMART" id="SM00829">
    <property type="entry name" value="PKS_ER"/>
    <property type="match status" value="1"/>
</dbReference>
<dbReference type="InterPro" id="IPR020843">
    <property type="entry name" value="ER"/>
</dbReference>
<dbReference type="Pfam" id="PF00550">
    <property type="entry name" value="PP-binding"/>
    <property type="match status" value="1"/>
</dbReference>
<dbReference type="GO" id="GO:0044550">
    <property type="term" value="P:secondary metabolite biosynthetic process"/>
    <property type="evidence" value="ECO:0007669"/>
    <property type="project" value="TreeGrafter"/>
</dbReference>
<dbReference type="EMBL" id="MSFL01000010">
    <property type="protein sequence ID" value="PWY83393.1"/>
    <property type="molecule type" value="Genomic_DNA"/>
</dbReference>
<evidence type="ECO:0000256" key="2">
    <source>
        <dbReference type="ARBA" id="ARBA00022553"/>
    </source>
</evidence>
<dbReference type="Pfam" id="PF00107">
    <property type="entry name" value="ADH_zinc_N"/>
    <property type="match status" value="1"/>
</dbReference>
<dbReference type="OrthoDB" id="329835at2759"/>
<dbReference type="Pfam" id="PF08659">
    <property type="entry name" value="KR"/>
    <property type="match status" value="1"/>
</dbReference>
<dbReference type="Gene3D" id="3.40.50.720">
    <property type="entry name" value="NAD(P)-binding Rossmann-like Domain"/>
    <property type="match status" value="1"/>
</dbReference>
<dbReference type="PANTHER" id="PTHR43775">
    <property type="entry name" value="FATTY ACID SYNTHASE"/>
    <property type="match status" value="1"/>
</dbReference>
<evidence type="ECO:0000313" key="5">
    <source>
        <dbReference type="Proteomes" id="UP000247233"/>
    </source>
</evidence>
<protein>
    <submittedName>
        <fullName evidence="4">KR-domain-containing protein</fullName>
    </submittedName>
</protein>
<dbReference type="CDD" id="cd05195">
    <property type="entry name" value="enoyl_red"/>
    <property type="match status" value="1"/>
</dbReference>
<dbReference type="InterPro" id="IPR036736">
    <property type="entry name" value="ACP-like_sf"/>
</dbReference>
<dbReference type="SUPFAM" id="SSF51735">
    <property type="entry name" value="NAD(P)-binding Rossmann-fold domains"/>
    <property type="match status" value="2"/>
</dbReference>
<dbReference type="PROSITE" id="PS50075">
    <property type="entry name" value="CARRIER"/>
    <property type="match status" value="1"/>
</dbReference>
<comment type="caution">
    <text evidence="4">The sequence shown here is derived from an EMBL/GenBank/DDBJ whole genome shotgun (WGS) entry which is preliminary data.</text>
</comment>
<evidence type="ECO:0000256" key="1">
    <source>
        <dbReference type="ARBA" id="ARBA00022450"/>
    </source>
</evidence>
<dbReference type="AlphaFoldDB" id="A0A317WAK8"/>
<dbReference type="RefSeq" id="XP_025399836.1">
    <property type="nucleotide sequence ID" value="XM_025540253.1"/>
</dbReference>
<keyword evidence="1" id="KW-0596">Phosphopantetheine</keyword>
<sequence>MTFTEGAALPTSLWVAYHAMYQVARVEERETVLIHQASSSVGQMMIQLAINRGARVLATASTTSKREFIRNKFGIPSNYILAIDEPLFRRKLYELTDGQGVDVVIGSLASPSYFDFSECLSHCGRIVDISLEVPRGSANAIPRKQVKSMSHTSFNVSDILQRKPDFVHRCFKKAVKCYLEENIKPPQPLRTFQAGDVEEAFRSFRDPERAGKRVVELTEGTAFDVDCVTKPLYTFPANASYIIAGGLGGLGRSFARWMASRGARYPILLSTSSKMTGSWNLHRALPEDLDFFVLLASLNGIFGSRAQANYAAGNTFKDALAHYRLARGQKAVSIDLGLMVAEGVVAESEFLLASMRRIGHLMEIAQEELIALIDYYCNPNLPLLSVDDAQVLVGIEMPCAVMAKGIDLHHSIRRPIFSHLFRMGTPGSSGDPNRTNAVDMDLPATLKAAPSQDEAATLVSEWASAKVGQVLGLPASDIEPSKPIHTYGIDSLVAVDLKNWFEREIGASLTVFDLMGNAPLRQLSALAALNS</sequence>
<dbReference type="STRING" id="1448321.A0A317WAK8"/>
<dbReference type="InterPro" id="IPR036291">
    <property type="entry name" value="NAD(P)-bd_dom_sf"/>
</dbReference>
<dbReference type="InterPro" id="IPR020806">
    <property type="entry name" value="PKS_PP-bd"/>
</dbReference>
<dbReference type="SMART" id="SM00822">
    <property type="entry name" value="PKS_KR"/>
    <property type="match status" value="1"/>
</dbReference>
<accession>A0A317WAK8</accession>
<dbReference type="Gene3D" id="3.90.180.10">
    <property type="entry name" value="Medium-chain alcohol dehydrogenases, catalytic domain"/>
    <property type="match status" value="1"/>
</dbReference>
<dbReference type="GO" id="GO:0016491">
    <property type="term" value="F:oxidoreductase activity"/>
    <property type="evidence" value="ECO:0007669"/>
    <property type="project" value="InterPro"/>
</dbReference>
<feature type="domain" description="Carrier" evidence="3">
    <location>
        <begin position="454"/>
        <end position="531"/>
    </location>
</feature>
<dbReference type="InterPro" id="IPR050091">
    <property type="entry name" value="PKS_NRPS_Biosynth_Enz"/>
</dbReference>
<dbReference type="GO" id="GO:0004312">
    <property type="term" value="F:fatty acid synthase activity"/>
    <property type="evidence" value="ECO:0007669"/>
    <property type="project" value="TreeGrafter"/>
</dbReference>
<dbReference type="GO" id="GO:0031177">
    <property type="term" value="F:phosphopantetheine binding"/>
    <property type="evidence" value="ECO:0007669"/>
    <property type="project" value="InterPro"/>
</dbReference>
<gene>
    <name evidence="4" type="ORF">BO70DRAFT_313687</name>
</gene>
<dbReference type="InterPro" id="IPR057326">
    <property type="entry name" value="KR_dom"/>
</dbReference>
<feature type="non-terminal residue" evidence="4">
    <location>
        <position position="531"/>
    </location>
</feature>
<dbReference type="GO" id="GO:0016874">
    <property type="term" value="F:ligase activity"/>
    <property type="evidence" value="ECO:0007669"/>
    <property type="project" value="UniProtKB-KW"/>
</dbReference>
<dbReference type="VEuPathDB" id="FungiDB:BO70DRAFT_313687"/>
<organism evidence="4 5">
    <name type="scientific">Aspergillus heteromorphus CBS 117.55</name>
    <dbReference type="NCBI Taxonomy" id="1448321"/>
    <lineage>
        <taxon>Eukaryota</taxon>
        <taxon>Fungi</taxon>
        <taxon>Dikarya</taxon>
        <taxon>Ascomycota</taxon>
        <taxon>Pezizomycotina</taxon>
        <taxon>Eurotiomycetes</taxon>
        <taxon>Eurotiomycetidae</taxon>
        <taxon>Eurotiales</taxon>
        <taxon>Aspergillaceae</taxon>
        <taxon>Aspergillus</taxon>
        <taxon>Aspergillus subgen. Circumdati</taxon>
    </lineage>
</organism>
<name>A0A317WAK8_9EURO</name>